<organism evidence="1 2">
    <name type="scientific">Geodermatophilus maliterrae</name>
    <dbReference type="NCBI Taxonomy" id="3162531"/>
    <lineage>
        <taxon>Bacteria</taxon>
        <taxon>Bacillati</taxon>
        <taxon>Actinomycetota</taxon>
        <taxon>Actinomycetes</taxon>
        <taxon>Geodermatophilales</taxon>
        <taxon>Geodermatophilaceae</taxon>
        <taxon>Geodermatophilus</taxon>
    </lineage>
</organism>
<protein>
    <recommendedName>
        <fullName evidence="3">DUF4126 domain-containing protein</fullName>
    </recommendedName>
</protein>
<comment type="caution">
    <text evidence="1">The sequence shown here is derived from an EMBL/GenBank/DDBJ whole genome shotgun (WGS) entry which is preliminary data.</text>
</comment>
<sequence length="158" mass="15319">MTASPVLRAALLGTAAGGRSTLGLAGPVLTSPLRWPVRLAAVAAVAGELVADKLPGTPSRTIPPSVAVRLAAGAAGGALLARRGAGGPVLPVLAAVAGAAAGTLAGARWRGWAAPRTGPLPAALAEDALVLGLTALACGPRHSAAPGRTRRGRRTMGA</sequence>
<gene>
    <name evidence="1" type="ORF">ABQ292_12625</name>
</gene>
<evidence type="ECO:0000313" key="1">
    <source>
        <dbReference type="EMBL" id="MEX5719206.1"/>
    </source>
</evidence>
<proteinExistence type="predicted"/>
<reference evidence="1 2" key="1">
    <citation type="submission" date="2024-06" db="EMBL/GenBank/DDBJ databases">
        <title>Draft genome sequence of Geodermatophilus badlandi, a novel member of the Geodermatophilaceae isolated from badland sedimentary rocks in the Red desert, Wyoming, USA.</title>
        <authorList>
            <person name="Ben Tekaya S."/>
            <person name="Nouioui I."/>
            <person name="Flores G.M."/>
            <person name="Shaal M.N."/>
            <person name="Bredoire F."/>
            <person name="Basile F."/>
            <person name="Van Diepen L."/>
            <person name="Ward N.L."/>
        </authorList>
    </citation>
    <scope>NUCLEOTIDE SEQUENCE [LARGE SCALE GENOMIC DNA]</scope>
    <source>
        <strain evidence="1 2">WL48A</strain>
    </source>
</reference>
<name>A0ABV3XFI8_9ACTN</name>
<dbReference type="EMBL" id="JBFNXQ010000035">
    <property type="protein sequence ID" value="MEX5719206.1"/>
    <property type="molecule type" value="Genomic_DNA"/>
</dbReference>
<evidence type="ECO:0000313" key="2">
    <source>
        <dbReference type="Proteomes" id="UP001560045"/>
    </source>
</evidence>
<keyword evidence="2" id="KW-1185">Reference proteome</keyword>
<dbReference type="Proteomes" id="UP001560045">
    <property type="component" value="Unassembled WGS sequence"/>
</dbReference>
<dbReference type="RefSeq" id="WP_369206812.1">
    <property type="nucleotide sequence ID" value="NZ_JBFNXQ010000035.1"/>
</dbReference>
<accession>A0ABV3XFI8</accession>
<evidence type="ECO:0008006" key="3">
    <source>
        <dbReference type="Google" id="ProtNLM"/>
    </source>
</evidence>